<organism evidence="1 2">
    <name type="scientific">Brevibacterium luteolum</name>
    <dbReference type="NCBI Taxonomy" id="199591"/>
    <lineage>
        <taxon>Bacteria</taxon>
        <taxon>Bacillati</taxon>
        <taxon>Actinomycetota</taxon>
        <taxon>Actinomycetes</taxon>
        <taxon>Micrococcales</taxon>
        <taxon>Brevibacteriaceae</taxon>
        <taxon>Brevibacterium</taxon>
    </lineage>
</organism>
<dbReference type="PANTHER" id="PTHR36456">
    <property type="entry name" value="UPF0232 PROTEIN SCO3875"/>
    <property type="match status" value="1"/>
</dbReference>
<keyword evidence="2" id="KW-1185">Reference proteome</keyword>
<dbReference type="AlphaFoldDB" id="A0A2N6PGE4"/>
<dbReference type="Pfam" id="PF05258">
    <property type="entry name" value="DciA"/>
    <property type="match status" value="1"/>
</dbReference>
<evidence type="ECO:0000313" key="1">
    <source>
        <dbReference type="EMBL" id="PMB97756.1"/>
    </source>
</evidence>
<comment type="caution">
    <text evidence="1">The sequence shown here is derived from an EMBL/GenBank/DDBJ whole genome shotgun (WGS) entry which is preliminary data.</text>
</comment>
<dbReference type="InterPro" id="IPR007922">
    <property type="entry name" value="DciA-like"/>
</dbReference>
<protein>
    <submittedName>
        <fullName evidence="1">DUF721 domain-containing protein</fullName>
    </submittedName>
</protein>
<name>A0A2N6PGE4_9MICO</name>
<dbReference type="OrthoDB" id="5516926at2"/>
<dbReference type="EMBL" id="PNFZ01000005">
    <property type="protein sequence ID" value="PMB97756.1"/>
    <property type="molecule type" value="Genomic_DNA"/>
</dbReference>
<dbReference type="Proteomes" id="UP000235703">
    <property type="component" value="Unassembled WGS sequence"/>
</dbReference>
<evidence type="ECO:0000313" key="2">
    <source>
        <dbReference type="Proteomes" id="UP000235703"/>
    </source>
</evidence>
<dbReference type="PANTHER" id="PTHR36456:SF1">
    <property type="entry name" value="UPF0232 PROTEIN SCO3875"/>
    <property type="match status" value="1"/>
</dbReference>
<proteinExistence type="predicted"/>
<dbReference type="RefSeq" id="WP_102162512.1">
    <property type="nucleotide sequence ID" value="NZ_JAHHXW010000005.1"/>
</dbReference>
<accession>A0A2N6PGE4</accession>
<sequence>MSSPEHLVPVASLEALDRIRRMADSEFRPLHRGPRRSLAGMRRAEIAYTSARPDPRDPQPLDASLKSLVKNQGWTNNLDVGAVLGRWDELVGKNVAAHCTPEKFDPPVLVIRASSTTWATQLTILRTQLLDRFERELGRRIIDDIEIIGPVQRSWKHGRRSVKGRGPRDTYG</sequence>
<gene>
    <name evidence="1" type="ORF">CJ198_10205</name>
</gene>
<reference evidence="1 2" key="1">
    <citation type="submission" date="2017-09" db="EMBL/GenBank/DDBJ databases">
        <title>Bacterial strain isolated from the female urinary microbiota.</title>
        <authorList>
            <person name="Thomas-White K."/>
            <person name="Kumar N."/>
            <person name="Forster S."/>
            <person name="Putonti C."/>
            <person name="Lawley T."/>
            <person name="Wolfe A.J."/>
        </authorList>
    </citation>
    <scope>NUCLEOTIDE SEQUENCE [LARGE SCALE GENOMIC DNA]</scope>
    <source>
        <strain evidence="1 2">UMB0680</strain>
    </source>
</reference>